<comment type="caution">
    <text evidence="2">The sequence shown here is derived from an EMBL/GenBank/DDBJ whole genome shotgun (WGS) entry which is preliminary data.</text>
</comment>
<protein>
    <submittedName>
        <fullName evidence="2">Na(+) h(+) antiporter subunit g</fullName>
    </submittedName>
</protein>
<dbReference type="PANTHER" id="PTHR34703">
    <property type="entry name" value="ANTIPORTER SUBUNIT MNHG2-RELATED"/>
    <property type="match status" value="1"/>
</dbReference>
<organism evidence="2">
    <name type="scientific">hydrocarbon metagenome</name>
    <dbReference type="NCBI Taxonomy" id="938273"/>
    <lineage>
        <taxon>unclassified sequences</taxon>
        <taxon>metagenomes</taxon>
        <taxon>ecological metagenomes</taxon>
    </lineage>
</organism>
<sequence length="105" mass="11628">MIDVLRIPAVALIVLGLFFMIVGPLGLIRFPDFYTRAHATGKCDSLGEALILLGFILYADFGLETVKIALLIVFIYILTPTATHAIIRTAYVLGLRPWRPGEGRR</sequence>
<dbReference type="InterPro" id="IPR005133">
    <property type="entry name" value="PhaG_MnhG_YufB"/>
</dbReference>
<dbReference type="AlphaFoldDB" id="A0A0W8FDQ3"/>
<evidence type="ECO:0000256" key="1">
    <source>
        <dbReference type="SAM" id="Phobius"/>
    </source>
</evidence>
<feature type="transmembrane region" description="Helical" evidence="1">
    <location>
        <begin position="50"/>
        <end position="78"/>
    </location>
</feature>
<dbReference type="EMBL" id="LNQE01001336">
    <property type="protein sequence ID" value="KUG19004.1"/>
    <property type="molecule type" value="Genomic_DNA"/>
</dbReference>
<keyword evidence="1" id="KW-0812">Transmembrane</keyword>
<dbReference type="GO" id="GO:0015385">
    <property type="term" value="F:sodium:proton antiporter activity"/>
    <property type="evidence" value="ECO:0007669"/>
    <property type="project" value="TreeGrafter"/>
</dbReference>
<reference evidence="2" key="1">
    <citation type="journal article" date="2015" name="Proc. Natl. Acad. Sci. U.S.A.">
        <title>Networks of energetic and metabolic interactions define dynamics in microbial communities.</title>
        <authorList>
            <person name="Embree M."/>
            <person name="Liu J.K."/>
            <person name="Al-Bassam M.M."/>
            <person name="Zengler K."/>
        </authorList>
    </citation>
    <scope>NUCLEOTIDE SEQUENCE</scope>
</reference>
<dbReference type="Pfam" id="PF03334">
    <property type="entry name" value="PhaG_MnhG_YufB"/>
    <property type="match status" value="1"/>
</dbReference>
<keyword evidence="1" id="KW-1133">Transmembrane helix</keyword>
<accession>A0A0W8FDQ3</accession>
<keyword evidence="1" id="KW-0472">Membrane</keyword>
<feature type="transmembrane region" description="Helical" evidence="1">
    <location>
        <begin position="7"/>
        <end position="30"/>
    </location>
</feature>
<proteinExistence type="predicted"/>
<gene>
    <name evidence="2" type="ORF">ASZ90_011285</name>
</gene>
<evidence type="ECO:0000313" key="2">
    <source>
        <dbReference type="EMBL" id="KUG19004.1"/>
    </source>
</evidence>
<dbReference type="PANTHER" id="PTHR34703:SF1">
    <property type="entry name" value="ANTIPORTER SUBUNIT MNHG2-RELATED"/>
    <property type="match status" value="1"/>
</dbReference>
<dbReference type="NCBIfam" id="TIGR01300">
    <property type="entry name" value="CPA3_mnhG_phaG"/>
    <property type="match status" value="1"/>
</dbReference>
<name>A0A0W8FDQ3_9ZZZZ</name>